<accession>A0ABP3MSX7</accession>
<dbReference type="Gene3D" id="1.20.1290.10">
    <property type="entry name" value="AhpD-like"/>
    <property type="match status" value="1"/>
</dbReference>
<name>A0ABP3MSX7_9BURK</name>
<keyword evidence="2" id="KW-1185">Reference proteome</keyword>
<sequence length="149" mass="16373">MLPKRIDRAAVDARIGSYADTAQTLDERAAIYQELIGFVPPRIEARLAVTGALDPKLVDLQEKMREHAMYPKCFDVKTAQLMLFGMLLMDLSDAAVLHGIAARRAGATWEEMQAVVSLCFLFRGLSAANRGAELLANIAEHEAKKESQG</sequence>
<comment type="caution">
    <text evidence="1">The sequence shown here is derived from an EMBL/GenBank/DDBJ whole genome shotgun (WGS) entry which is preliminary data.</text>
</comment>
<evidence type="ECO:0000313" key="2">
    <source>
        <dbReference type="Proteomes" id="UP001501706"/>
    </source>
</evidence>
<protein>
    <recommendedName>
        <fullName evidence="3">Carboxymuconolactone decarboxylase</fullName>
    </recommendedName>
</protein>
<dbReference type="RefSeq" id="WP_087838227.1">
    <property type="nucleotide sequence ID" value="NZ_BAAAEN010000028.1"/>
</dbReference>
<dbReference type="SUPFAM" id="SSF69118">
    <property type="entry name" value="AhpD-like"/>
    <property type="match status" value="1"/>
</dbReference>
<dbReference type="EMBL" id="BAAAEN010000028">
    <property type="protein sequence ID" value="GAA0527029.1"/>
    <property type="molecule type" value="Genomic_DNA"/>
</dbReference>
<dbReference type="InterPro" id="IPR029032">
    <property type="entry name" value="AhpD-like"/>
</dbReference>
<evidence type="ECO:0008006" key="3">
    <source>
        <dbReference type="Google" id="ProtNLM"/>
    </source>
</evidence>
<organism evidence="1 2">
    <name type="scientific">Pigmentiphaga daeguensis</name>
    <dbReference type="NCBI Taxonomy" id="414049"/>
    <lineage>
        <taxon>Bacteria</taxon>
        <taxon>Pseudomonadati</taxon>
        <taxon>Pseudomonadota</taxon>
        <taxon>Betaproteobacteria</taxon>
        <taxon>Burkholderiales</taxon>
        <taxon>Alcaligenaceae</taxon>
        <taxon>Pigmentiphaga</taxon>
    </lineage>
</organism>
<proteinExistence type="predicted"/>
<reference evidence="2" key="1">
    <citation type="journal article" date="2019" name="Int. J. Syst. Evol. Microbiol.">
        <title>The Global Catalogue of Microorganisms (GCM) 10K type strain sequencing project: providing services to taxonomists for standard genome sequencing and annotation.</title>
        <authorList>
            <consortium name="The Broad Institute Genomics Platform"/>
            <consortium name="The Broad Institute Genome Sequencing Center for Infectious Disease"/>
            <person name="Wu L."/>
            <person name="Ma J."/>
        </authorList>
    </citation>
    <scope>NUCLEOTIDE SEQUENCE [LARGE SCALE GENOMIC DNA]</scope>
    <source>
        <strain evidence="2">JCM 14330</strain>
    </source>
</reference>
<dbReference type="Proteomes" id="UP001501706">
    <property type="component" value="Unassembled WGS sequence"/>
</dbReference>
<gene>
    <name evidence="1" type="ORF">GCM10009097_50750</name>
</gene>
<evidence type="ECO:0000313" key="1">
    <source>
        <dbReference type="EMBL" id="GAA0527029.1"/>
    </source>
</evidence>